<dbReference type="GO" id="GO:0009279">
    <property type="term" value="C:cell outer membrane"/>
    <property type="evidence" value="ECO:0007669"/>
    <property type="project" value="InterPro"/>
</dbReference>
<dbReference type="PROSITE" id="PS51257">
    <property type="entry name" value="PROKAR_LIPOPROTEIN"/>
    <property type="match status" value="1"/>
</dbReference>
<keyword evidence="2" id="KW-1185">Reference proteome</keyword>
<dbReference type="STRING" id="584787.GCA_001247655_00382"/>
<accession>A0A3N1PIN7</accession>
<dbReference type="RefSeq" id="WP_123420963.1">
    <property type="nucleotide sequence ID" value="NZ_RJUL01000003.1"/>
</dbReference>
<dbReference type="AlphaFoldDB" id="A0A3N1PIN7"/>
<name>A0A3N1PIN7_9GAMM</name>
<proteinExistence type="predicted"/>
<gene>
    <name evidence="1" type="ORF">EDC28_10345</name>
</gene>
<sequence length="126" mass="13257">MNKGLLLMALLLTGCAGDYQVITNLDKERISDYFTPGKVEVVGSDALAGQRYKILGLVSGESCQEEANLPPAQASDARTDARTQAAKMGANAIVIRQCLSLSGKEAAPGCLTQVICQAQAIEMEAP</sequence>
<dbReference type="EMBL" id="RJUL01000003">
    <property type="protein sequence ID" value="ROQ28453.1"/>
    <property type="molecule type" value="Genomic_DNA"/>
</dbReference>
<dbReference type="Proteomes" id="UP000268033">
    <property type="component" value="Unassembled WGS sequence"/>
</dbReference>
<dbReference type="Gene3D" id="3.30.110.70">
    <property type="entry name" value="Hypothetical protein apc22750. Chain B"/>
    <property type="match status" value="1"/>
</dbReference>
<dbReference type="Pfam" id="PF16358">
    <property type="entry name" value="RcsF"/>
    <property type="match status" value="1"/>
</dbReference>
<reference evidence="1 2" key="1">
    <citation type="submission" date="2018-11" db="EMBL/GenBank/DDBJ databases">
        <title>Genomic Encyclopedia of Type Strains, Phase IV (KMG-IV): sequencing the most valuable type-strain genomes for metagenomic binning, comparative biology and taxonomic classification.</title>
        <authorList>
            <person name="Goeker M."/>
        </authorList>
    </citation>
    <scope>NUCLEOTIDE SEQUENCE [LARGE SCALE GENOMIC DNA]</scope>
    <source>
        <strain evidence="1 2">DSM 21945</strain>
    </source>
</reference>
<comment type="caution">
    <text evidence="1">The sequence shown here is derived from an EMBL/GenBank/DDBJ whole genome shotgun (WGS) entry which is preliminary data.</text>
</comment>
<protein>
    <submittedName>
        <fullName evidence="1">RcsF protein</fullName>
    </submittedName>
</protein>
<dbReference type="InterPro" id="IPR030852">
    <property type="entry name" value="RcsF"/>
</dbReference>
<organism evidence="1 2">
    <name type="scientific">Gallaecimonas pentaromativorans</name>
    <dbReference type="NCBI Taxonomy" id="584787"/>
    <lineage>
        <taxon>Bacteria</taxon>
        <taxon>Pseudomonadati</taxon>
        <taxon>Pseudomonadota</taxon>
        <taxon>Gammaproteobacteria</taxon>
        <taxon>Enterobacterales</taxon>
        <taxon>Gallaecimonadaceae</taxon>
        <taxon>Gallaecimonas</taxon>
    </lineage>
</organism>
<dbReference type="GO" id="GO:0035556">
    <property type="term" value="P:intracellular signal transduction"/>
    <property type="evidence" value="ECO:0007669"/>
    <property type="project" value="InterPro"/>
</dbReference>
<evidence type="ECO:0000313" key="2">
    <source>
        <dbReference type="Proteomes" id="UP000268033"/>
    </source>
</evidence>
<evidence type="ECO:0000313" key="1">
    <source>
        <dbReference type="EMBL" id="ROQ28453.1"/>
    </source>
</evidence>